<sequence>MFNFSVPHKGLQEFFGAKYITNHLGKHPDSKVKIIKYTFQHVVGCLQGYTSKDIQWLLKNPSRTQLKNFRNLLLHVAGLLSQPDVMSRPQHLKEVVDLLAESGVNTCNDWLTLLEDTEINYTTLERVVKHVIKDEKKAVTVNDSTITSAKVLLPLISPKELNIELHRKESNVHDVVFPHHTYSGLYLWHSFKQPHQQTISHSLLHALPRGLETFVGHLDVDATLMLSKFQHLKYLQLAISDDHDANTILPAIHVACSTLPNLQRLFMHVPVCTVRPDSITIRLPDVIDMQHGFTGVSLVLSGVDETLMERAGRIARLLLPSIMWYGFLMFPGSNMTAEVWRRFLHELENTGVKVALRIGVPYPSLITVDEWRDLFTIARTRNLGGFMTWPEERLWM</sequence>
<name>A0AAW0TF31_SCYPA</name>
<protein>
    <submittedName>
        <fullName evidence="1">Uncharacterized protein</fullName>
    </submittedName>
</protein>
<organism evidence="1 2">
    <name type="scientific">Scylla paramamosain</name>
    <name type="common">Mud crab</name>
    <dbReference type="NCBI Taxonomy" id="85552"/>
    <lineage>
        <taxon>Eukaryota</taxon>
        <taxon>Metazoa</taxon>
        <taxon>Ecdysozoa</taxon>
        <taxon>Arthropoda</taxon>
        <taxon>Crustacea</taxon>
        <taxon>Multicrustacea</taxon>
        <taxon>Malacostraca</taxon>
        <taxon>Eumalacostraca</taxon>
        <taxon>Eucarida</taxon>
        <taxon>Decapoda</taxon>
        <taxon>Pleocyemata</taxon>
        <taxon>Brachyura</taxon>
        <taxon>Eubrachyura</taxon>
        <taxon>Portunoidea</taxon>
        <taxon>Portunidae</taxon>
        <taxon>Portuninae</taxon>
        <taxon>Scylla</taxon>
    </lineage>
</organism>
<evidence type="ECO:0000313" key="1">
    <source>
        <dbReference type="EMBL" id="KAK8386045.1"/>
    </source>
</evidence>
<gene>
    <name evidence="1" type="ORF">O3P69_010638</name>
</gene>
<comment type="caution">
    <text evidence="1">The sequence shown here is derived from an EMBL/GenBank/DDBJ whole genome shotgun (WGS) entry which is preliminary data.</text>
</comment>
<reference evidence="1 2" key="1">
    <citation type="submission" date="2023-03" db="EMBL/GenBank/DDBJ databases">
        <title>High-quality genome of Scylla paramamosain provides insights in environmental adaptation.</title>
        <authorList>
            <person name="Zhang L."/>
        </authorList>
    </citation>
    <scope>NUCLEOTIDE SEQUENCE [LARGE SCALE GENOMIC DNA]</scope>
    <source>
        <strain evidence="1">LZ_2023a</strain>
        <tissue evidence="1">Muscle</tissue>
    </source>
</reference>
<dbReference type="EMBL" id="JARAKH010000031">
    <property type="protein sequence ID" value="KAK8386045.1"/>
    <property type="molecule type" value="Genomic_DNA"/>
</dbReference>
<dbReference type="Proteomes" id="UP001487740">
    <property type="component" value="Unassembled WGS sequence"/>
</dbReference>
<dbReference type="AlphaFoldDB" id="A0AAW0TF31"/>
<accession>A0AAW0TF31</accession>
<keyword evidence="2" id="KW-1185">Reference proteome</keyword>
<evidence type="ECO:0000313" key="2">
    <source>
        <dbReference type="Proteomes" id="UP001487740"/>
    </source>
</evidence>
<proteinExistence type="predicted"/>